<feature type="transmembrane region" description="Helical" evidence="1">
    <location>
        <begin position="80"/>
        <end position="102"/>
    </location>
</feature>
<dbReference type="RefSeq" id="WP_250876570.1">
    <property type="nucleotide sequence ID" value="NZ_CP077072.1"/>
</dbReference>
<sequence>MKNRWIRPWLVCSYAVYFAAFAPHFTCEKHMHEISFFIYMAAACTTISAIVLLVQMRMWRRRTFWMAHRGTFYREPWIEGWQVLVHAGWRAFALIVLIMAITQVERLPLEGVELVFSTSLLMGLGLANGLCYARG</sequence>
<keyword evidence="1" id="KW-0472">Membrane</keyword>
<gene>
    <name evidence="2" type="ORF">HBF25_14910</name>
</gene>
<evidence type="ECO:0000313" key="2">
    <source>
        <dbReference type="EMBL" id="NII07673.1"/>
    </source>
</evidence>
<feature type="transmembrane region" description="Helical" evidence="1">
    <location>
        <begin position="114"/>
        <end position="133"/>
    </location>
</feature>
<evidence type="ECO:0000256" key="1">
    <source>
        <dbReference type="SAM" id="Phobius"/>
    </source>
</evidence>
<keyword evidence="3" id="KW-1185">Reference proteome</keyword>
<dbReference type="AlphaFoldDB" id="A0A7X5UCE5"/>
<protein>
    <recommendedName>
        <fullName evidence="4">Transmembrane protein</fullName>
    </recommendedName>
</protein>
<dbReference type="EMBL" id="JAARLZ010000008">
    <property type="protein sequence ID" value="NII07673.1"/>
    <property type="molecule type" value="Genomic_DNA"/>
</dbReference>
<proteinExistence type="predicted"/>
<dbReference type="Proteomes" id="UP000490980">
    <property type="component" value="Unassembled WGS sequence"/>
</dbReference>
<feature type="transmembrane region" description="Helical" evidence="1">
    <location>
        <begin position="36"/>
        <end position="59"/>
    </location>
</feature>
<keyword evidence="1" id="KW-0812">Transmembrane</keyword>
<evidence type="ECO:0000313" key="3">
    <source>
        <dbReference type="Proteomes" id="UP000490980"/>
    </source>
</evidence>
<name>A0A7X5UCE5_9GAMM</name>
<accession>A0A7X5UCE5</accession>
<reference evidence="2 3" key="1">
    <citation type="submission" date="2020-03" db="EMBL/GenBank/DDBJ databases">
        <authorList>
            <person name="Lai Q."/>
        </authorList>
    </citation>
    <scope>NUCLEOTIDE SEQUENCE [LARGE SCALE GENOMIC DNA]</scope>
    <source>
        <strain evidence="2 3">CCUG 25036</strain>
    </source>
</reference>
<keyword evidence="1" id="KW-1133">Transmembrane helix</keyword>
<evidence type="ECO:0008006" key="4">
    <source>
        <dbReference type="Google" id="ProtNLM"/>
    </source>
</evidence>
<organism evidence="2 3">
    <name type="scientific">Luteibacter anthropi</name>
    <dbReference type="NCBI Taxonomy" id="564369"/>
    <lineage>
        <taxon>Bacteria</taxon>
        <taxon>Pseudomonadati</taxon>
        <taxon>Pseudomonadota</taxon>
        <taxon>Gammaproteobacteria</taxon>
        <taxon>Lysobacterales</taxon>
        <taxon>Rhodanobacteraceae</taxon>
        <taxon>Luteibacter</taxon>
    </lineage>
</organism>
<comment type="caution">
    <text evidence="2">The sequence shown here is derived from an EMBL/GenBank/DDBJ whole genome shotgun (WGS) entry which is preliminary data.</text>
</comment>